<dbReference type="PANTHER" id="PTHR12935:SF0">
    <property type="entry name" value="GAMMA-GLUTAMYLCYCLOTRANSFERASE"/>
    <property type="match status" value="1"/>
</dbReference>
<comment type="caution">
    <text evidence="4">The sequence shown here is derived from an EMBL/GenBank/DDBJ whole genome shotgun (WGS) entry which is preliminary data.</text>
</comment>
<evidence type="ECO:0000313" key="5">
    <source>
        <dbReference type="Proteomes" id="UP001157946"/>
    </source>
</evidence>
<dbReference type="Proteomes" id="UP001157946">
    <property type="component" value="Unassembled WGS sequence"/>
</dbReference>
<feature type="active site" description="Proton acceptor" evidence="2">
    <location>
        <position position="81"/>
    </location>
</feature>
<dbReference type="InterPro" id="IPR017939">
    <property type="entry name" value="G-Glutamylcylcotransferase"/>
</dbReference>
<evidence type="ECO:0000313" key="4">
    <source>
        <dbReference type="EMBL" id="SMP13900.1"/>
    </source>
</evidence>
<gene>
    <name evidence="4" type="ORF">SAMN06265361_102514</name>
</gene>
<protein>
    <submittedName>
        <fullName evidence="4">AIG2-like family protein</fullName>
    </submittedName>
</protein>
<dbReference type="EMBL" id="FXTU01000002">
    <property type="protein sequence ID" value="SMP13900.1"/>
    <property type="molecule type" value="Genomic_DNA"/>
</dbReference>
<accession>A0AA45WMA8</accession>
<evidence type="ECO:0000256" key="3">
    <source>
        <dbReference type="PIRSR" id="PIRSR617939-2"/>
    </source>
</evidence>
<dbReference type="Pfam" id="PF13772">
    <property type="entry name" value="AIG2_2"/>
    <property type="match status" value="1"/>
</dbReference>
<organism evidence="4 5">
    <name type="scientific">Laceyella tengchongensis</name>
    <dbReference type="NCBI Taxonomy" id="574699"/>
    <lineage>
        <taxon>Bacteria</taxon>
        <taxon>Bacillati</taxon>
        <taxon>Bacillota</taxon>
        <taxon>Bacilli</taxon>
        <taxon>Bacillales</taxon>
        <taxon>Thermoactinomycetaceae</taxon>
        <taxon>Laceyella</taxon>
    </lineage>
</organism>
<proteinExistence type="predicted"/>
<reference evidence="4" key="1">
    <citation type="submission" date="2017-05" db="EMBL/GenBank/DDBJ databases">
        <authorList>
            <person name="Varghese N."/>
            <person name="Submissions S."/>
        </authorList>
    </citation>
    <scope>NUCLEOTIDE SEQUENCE</scope>
    <source>
        <strain evidence="4">DSM 45262</strain>
    </source>
</reference>
<keyword evidence="5" id="KW-1185">Reference proteome</keyword>
<dbReference type="SUPFAM" id="SSF110857">
    <property type="entry name" value="Gamma-glutamyl cyclotransferase-like"/>
    <property type="match status" value="1"/>
</dbReference>
<dbReference type="PANTHER" id="PTHR12935">
    <property type="entry name" value="GAMMA-GLUTAMYLCYCLOTRANSFERASE"/>
    <property type="match status" value="1"/>
</dbReference>
<dbReference type="InterPro" id="IPR036568">
    <property type="entry name" value="GGCT-like_sf"/>
</dbReference>
<dbReference type="AlphaFoldDB" id="A0AA45WMA8"/>
<dbReference type="InterPro" id="IPR013024">
    <property type="entry name" value="GGCT-like"/>
</dbReference>
<evidence type="ECO:0000256" key="1">
    <source>
        <dbReference type="ARBA" id="ARBA00023239"/>
    </source>
</evidence>
<name>A0AA45WMA8_9BACL</name>
<feature type="binding site" evidence="3">
    <location>
        <begin position="4"/>
        <end position="9"/>
    </location>
    <ligand>
        <name>substrate</name>
    </ligand>
</feature>
<dbReference type="RefSeq" id="WP_284724108.1">
    <property type="nucleotide sequence ID" value="NZ_FXTU01000002.1"/>
</dbReference>
<sequence>MLYYFAYGSCMDEESFKGTVGEGRYQVLGSATLPDHRLAFTMYSEYRQGGVADIVPAPGEEVEGVLYRLDQEALPDLDKREGVDVGHYRRIRVKVRHRESWIEAETYTVVNKSEEEIRPSLAYLRLIHQGAVQQLSESYRLRLVEHWRERFGVHSVFK</sequence>
<dbReference type="GO" id="GO:0003839">
    <property type="term" value="F:gamma-glutamylcyclotransferase activity"/>
    <property type="evidence" value="ECO:0007669"/>
    <property type="project" value="InterPro"/>
</dbReference>
<dbReference type="Gene3D" id="3.10.490.10">
    <property type="entry name" value="Gamma-glutamyl cyclotransferase-like"/>
    <property type="match status" value="1"/>
</dbReference>
<keyword evidence="1" id="KW-0456">Lyase</keyword>
<evidence type="ECO:0000256" key="2">
    <source>
        <dbReference type="PIRSR" id="PIRSR617939-1"/>
    </source>
</evidence>
<feature type="binding site" evidence="3">
    <location>
        <position position="123"/>
    </location>
    <ligand>
        <name>substrate</name>
    </ligand>
</feature>
<dbReference type="CDD" id="cd06661">
    <property type="entry name" value="GGCT_like"/>
    <property type="match status" value="1"/>
</dbReference>